<dbReference type="EMBL" id="UHED01000001">
    <property type="protein sequence ID" value="SUM81966.1"/>
    <property type="molecule type" value="Genomic_DNA"/>
</dbReference>
<gene>
    <name evidence="1" type="ORF">NCTC7688_00462</name>
</gene>
<organism evidence="1 2">
    <name type="scientific">Staphylococcus saprophyticus</name>
    <dbReference type="NCBI Taxonomy" id="29385"/>
    <lineage>
        <taxon>Bacteria</taxon>
        <taxon>Bacillati</taxon>
        <taxon>Bacillota</taxon>
        <taxon>Bacilli</taxon>
        <taxon>Bacillales</taxon>
        <taxon>Staphylococcaceae</taxon>
        <taxon>Staphylococcus</taxon>
    </lineage>
</organism>
<reference evidence="1 2" key="1">
    <citation type="submission" date="2018-06" db="EMBL/GenBank/DDBJ databases">
        <authorList>
            <consortium name="Pathogen Informatics"/>
            <person name="Doyle S."/>
        </authorList>
    </citation>
    <scope>NUCLEOTIDE SEQUENCE [LARGE SCALE GENOMIC DNA]</scope>
    <source>
        <strain evidence="1 2">NCTC7688</strain>
    </source>
</reference>
<name>A0A380HK94_STASA</name>
<dbReference type="RefSeq" id="WP_037537604.1">
    <property type="nucleotide sequence ID" value="NZ_CP031196.1"/>
</dbReference>
<accession>A0A380HK94</accession>
<protein>
    <submittedName>
        <fullName evidence="1">Uncharacterized protein</fullName>
    </submittedName>
</protein>
<dbReference type="GeneID" id="66866482"/>
<dbReference type="AlphaFoldDB" id="A0A380HK94"/>
<dbReference type="Proteomes" id="UP000254707">
    <property type="component" value="Unassembled WGS sequence"/>
</dbReference>
<proteinExistence type="predicted"/>
<evidence type="ECO:0000313" key="1">
    <source>
        <dbReference type="EMBL" id="SUM81966.1"/>
    </source>
</evidence>
<sequence length="154" mass="17655">MNGDKKISELLDNYKKPLKKLFKYDKSNACAFDKESRSKVEGQKGIFVIFNNKQPIFVGQAGAYMTGYKITQKDLNDKLGQFNVKSDSGTARFRRVFAEQNSLDEAETKEIKAENYGLKFQFIKVKGNPSMINILEILALEYAKENDINLYNFL</sequence>
<evidence type="ECO:0000313" key="2">
    <source>
        <dbReference type="Proteomes" id="UP000254707"/>
    </source>
</evidence>